<evidence type="ECO:0000256" key="4">
    <source>
        <dbReference type="ARBA" id="ARBA00022989"/>
    </source>
</evidence>
<evidence type="ECO:0000256" key="6">
    <source>
        <dbReference type="ARBA" id="ARBA00023180"/>
    </source>
</evidence>
<dbReference type="AlphaFoldDB" id="A0AAN4Z814"/>
<keyword evidence="3" id="KW-0812">Transmembrane</keyword>
<sequence>YNHTYDPEYRVKTGLDSMDDYTKIVTYGGSTKQDWFMGDIADLRDCNDGGFNKQFLQKEDKLHVFRSYLGRSFEMVFHSETTCDSIPAYMYHIDRDDYNTNAETNSELNMISCSL</sequence>
<evidence type="ECO:0000313" key="8">
    <source>
        <dbReference type="Proteomes" id="UP001328107"/>
    </source>
</evidence>
<keyword evidence="6" id="KW-0325">Glycoprotein</keyword>
<dbReference type="GO" id="GO:0016020">
    <property type="term" value="C:membrane"/>
    <property type="evidence" value="ECO:0007669"/>
    <property type="project" value="UniProtKB-SubCell"/>
</dbReference>
<gene>
    <name evidence="7" type="ORF">PMAYCL1PPCAC_03100</name>
</gene>
<dbReference type="PANTHER" id="PTHR11923">
    <property type="entry name" value="SCAVENGER RECEPTOR CLASS B TYPE-1 SR-B1"/>
    <property type="match status" value="1"/>
</dbReference>
<dbReference type="PANTHER" id="PTHR11923:SF55">
    <property type="entry name" value="SCAVENGER RECEPTOR (CD36 FAMILY) RELATED"/>
    <property type="match status" value="1"/>
</dbReference>
<name>A0AAN4Z814_9BILA</name>
<proteinExistence type="inferred from homology"/>
<comment type="caution">
    <text evidence="7">The sequence shown here is derived from an EMBL/GenBank/DDBJ whole genome shotgun (WGS) entry which is preliminary data.</text>
</comment>
<feature type="non-terminal residue" evidence="7">
    <location>
        <position position="1"/>
    </location>
</feature>
<accession>A0AAN4Z814</accession>
<evidence type="ECO:0000256" key="2">
    <source>
        <dbReference type="ARBA" id="ARBA00010532"/>
    </source>
</evidence>
<evidence type="ECO:0000313" key="7">
    <source>
        <dbReference type="EMBL" id="GMR32905.1"/>
    </source>
</evidence>
<dbReference type="GO" id="GO:0005044">
    <property type="term" value="F:scavenger receptor activity"/>
    <property type="evidence" value="ECO:0007669"/>
    <property type="project" value="TreeGrafter"/>
</dbReference>
<dbReference type="InterPro" id="IPR002159">
    <property type="entry name" value="CD36_fam"/>
</dbReference>
<keyword evidence="4" id="KW-1133">Transmembrane helix</keyword>
<dbReference type="GO" id="GO:0005737">
    <property type="term" value="C:cytoplasm"/>
    <property type="evidence" value="ECO:0007669"/>
    <property type="project" value="TreeGrafter"/>
</dbReference>
<comment type="similarity">
    <text evidence="2">Belongs to the CD36 family.</text>
</comment>
<protein>
    <submittedName>
        <fullName evidence="7">Uncharacterized protein</fullName>
    </submittedName>
</protein>
<evidence type="ECO:0000256" key="1">
    <source>
        <dbReference type="ARBA" id="ARBA00004370"/>
    </source>
</evidence>
<organism evidence="7 8">
    <name type="scientific">Pristionchus mayeri</name>
    <dbReference type="NCBI Taxonomy" id="1317129"/>
    <lineage>
        <taxon>Eukaryota</taxon>
        <taxon>Metazoa</taxon>
        <taxon>Ecdysozoa</taxon>
        <taxon>Nematoda</taxon>
        <taxon>Chromadorea</taxon>
        <taxon>Rhabditida</taxon>
        <taxon>Rhabditina</taxon>
        <taxon>Diplogasteromorpha</taxon>
        <taxon>Diplogasteroidea</taxon>
        <taxon>Neodiplogasteridae</taxon>
        <taxon>Pristionchus</taxon>
    </lineage>
</organism>
<dbReference type="Proteomes" id="UP001328107">
    <property type="component" value="Unassembled WGS sequence"/>
</dbReference>
<dbReference type="Pfam" id="PF01130">
    <property type="entry name" value="CD36"/>
    <property type="match status" value="1"/>
</dbReference>
<evidence type="ECO:0000256" key="3">
    <source>
        <dbReference type="ARBA" id="ARBA00022692"/>
    </source>
</evidence>
<dbReference type="EMBL" id="BTRK01000001">
    <property type="protein sequence ID" value="GMR32905.1"/>
    <property type="molecule type" value="Genomic_DNA"/>
</dbReference>
<keyword evidence="8" id="KW-1185">Reference proteome</keyword>
<reference evidence="8" key="1">
    <citation type="submission" date="2022-10" db="EMBL/GenBank/DDBJ databases">
        <title>Genome assembly of Pristionchus species.</title>
        <authorList>
            <person name="Yoshida K."/>
            <person name="Sommer R.J."/>
        </authorList>
    </citation>
    <scope>NUCLEOTIDE SEQUENCE [LARGE SCALE GENOMIC DNA]</scope>
    <source>
        <strain evidence="8">RS5460</strain>
    </source>
</reference>
<comment type="subcellular location">
    <subcellularLocation>
        <location evidence="1">Membrane</location>
    </subcellularLocation>
</comment>
<evidence type="ECO:0000256" key="5">
    <source>
        <dbReference type="ARBA" id="ARBA00023136"/>
    </source>
</evidence>
<keyword evidence="5" id="KW-0472">Membrane</keyword>